<dbReference type="RefSeq" id="WP_110793063.1">
    <property type="nucleotide sequence ID" value="NZ_QJRY01000007.1"/>
</dbReference>
<evidence type="ECO:0000313" key="1">
    <source>
        <dbReference type="EMBL" id="PYB71273.1"/>
    </source>
</evidence>
<dbReference type="Proteomes" id="UP000247536">
    <property type="component" value="Unassembled WGS sequence"/>
</dbReference>
<protein>
    <submittedName>
        <fullName evidence="1">Head-tail adaptor protein</fullName>
    </submittedName>
</protein>
<evidence type="ECO:0000313" key="2">
    <source>
        <dbReference type="Proteomes" id="UP000247536"/>
    </source>
</evidence>
<comment type="caution">
    <text evidence="1">The sequence shown here is derived from an EMBL/GenBank/DDBJ whole genome shotgun (WGS) entry which is preliminary data.</text>
</comment>
<dbReference type="Pfam" id="PF05521">
    <property type="entry name" value="Phage_HCP"/>
    <property type="match status" value="1"/>
</dbReference>
<name>A0ABX5NMP2_9HYPH</name>
<dbReference type="InterPro" id="IPR038666">
    <property type="entry name" value="SSP1_head-tail_sf"/>
</dbReference>
<accession>A0ABX5NMP2</accession>
<dbReference type="InterPro" id="IPR008767">
    <property type="entry name" value="Phage_SPP1_head-tail_adaptor"/>
</dbReference>
<proteinExistence type="predicted"/>
<organism evidence="1 2">
    <name type="scientific">Rhizobium wuzhouense</name>
    <dbReference type="NCBI Taxonomy" id="1986026"/>
    <lineage>
        <taxon>Bacteria</taxon>
        <taxon>Pseudomonadati</taxon>
        <taxon>Pseudomonadota</taxon>
        <taxon>Alphaproteobacteria</taxon>
        <taxon>Hyphomicrobiales</taxon>
        <taxon>Rhizobiaceae</taxon>
        <taxon>Rhizobium/Agrobacterium group</taxon>
        <taxon>Rhizobium</taxon>
    </lineage>
</organism>
<dbReference type="Gene3D" id="2.40.10.270">
    <property type="entry name" value="Bacteriophage SPP1 head-tail adaptor protein"/>
    <property type="match status" value="1"/>
</dbReference>
<dbReference type="EMBL" id="QJRY01000007">
    <property type="protein sequence ID" value="PYB71273.1"/>
    <property type="molecule type" value="Genomic_DNA"/>
</dbReference>
<reference evidence="1 2" key="1">
    <citation type="submission" date="2018-06" db="EMBL/GenBank/DDBJ databases">
        <title>Rhizobium wuzhouense sp. nov., isolated from roots of Oryza officinalis.</title>
        <authorList>
            <person name="Yuan T."/>
        </authorList>
    </citation>
    <scope>NUCLEOTIDE SEQUENCE [LARGE SCALE GENOMIC DNA]</scope>
    <source>
        <strain evidence="1 2">W44</strain>
    </source>
</reference>
<gene>
    <name evidence="1" type="ORF">DMY87_18095</name>
</gene>
<sequence length="116" mass="12964">MATKFPTAQELDRRVFFDARVELDDGYGNTEGGFSERFEVWAAFRSRGGSEAVQAARLEGRNTFGVYVRSSSETRQIATDWRMRDKATGNAFAVKIVDAISDARWVYLEVQTGVAA</sequence>
<keyword evidence="2" id="KW-1185">Reference proteome</keyword>